<feature type="compositionally biased region" description="Polar residues" evidence="1">
    <location>
        <begin position="10"/>
        <end position="30"/>
    </location>
</feature>
<keyword evidence="3" id="KW-1185">Reference proteome</keyword>
<name>A0AAV1CG57_OLDCO</name>
<accession>A0AAV1CG57</accession>
<protein>
    <submittedName>
        <fullName evidence="2">OLC1v1030156C1</fullName>
    </submittedName>
</protein>
<organism evidence="2 3">
    <name type="scientific">Oldenlandia corymbosa var. corymbosa</name>
    <dbReference type="NCBI Taxonomy" id="529605"/>
    <lineage>
        <taxon>Eukaryota</taxon>
        <taxon>Viridiplantae</taxon>
        <taxon>Streptophyta</taxon>
        <taxon>Embryophyta</taxon>
        <taxon>Tracheophyta</taxon>
        <taxon>Spermatophyta</taxon>
        <taxon>Magnoliopsida</taxon>
        <taxon>eudicotyledons</taxon>
        <taxon>Gunneridae</taxon>
        <taxon>Pentapetalae</taxon>
        <taxon>asterids</taxon>
        <taxon>lamiids</taxon>
        <taxon>Gentianales</taxon>
        <taxon>Rubiaceae</taxon>
        <taxon>Rubioideae</taxon>
        <taxon>Spermacoceae</taxon>
        <taxon>Hedyotis-Oldenlandia complex</taxon>
        <taxon>Oldenlandia</taxon>
    </lineage>
</organism>
<dbReference type="Proteomes" id="UP001161247">
    <property type="component" value="Chromosome 2"/>
</dbReference>
<evidence type="ECO:0000313" key="2">
    <source>
        <dbReference type="EMBL" id="CAI9094417.1"/>
    </source>
</evidence>
<feature type="region of interest" description="Disordered" evidence="1">
    <location>
        <begin position="1"/>
        <end position="47"/>
    </location>
</feature>
<proteinExistence type="predicted"/>
<gene>
    <name evidence="2" type="ORF">OLC1_LOCUS5583</name>
</gene>
<dbReference type="InterPro" id="IPR012340">
    <property type="entry name" value="NA-bd_OB-fold"/>
</dbReference>
<reference evidence="2" key="1">
    <citation type="submission" date="2023-03" db="EMBL/GenBank/DDBJ databases">
        <authorList>
            <person name="Julca I."/>
        </authorList>
    </citation>
    <scope>NUCLEOTIDE SEQUENCE</scope>
</reference>
<feature type="compositionally biased region" description="Basic and acidic residues" evidence="1">
    <location>
        <begin position="31"/>
        <end position="45"/>
    </location>
</feature>
<evidence type="ECO:0000256" key="1">
    <source>
        <dbReference type="SAM" id="MobiDB-lite"/>
    </source>
</evidence>
<dbReference type="AlphaFoldDB" id="A0AAV1CG57"/>
<feature type="region of interest" description="Disordered" evidence="1">
    <location>
        <begin position="333"/>
        <end position="374"/>
    </location>
</feature>
<sequence>MGNLFRSSRACGSTQSPIVSENPIDSSDTPVESHKQIHDIPKVSRNETPNVVPAVPIVSATTTVGSENSNVAPVVPIVAATTNDGSVALMMLFQDPKYMLLYLPDLIGRIIGYSDPIVDNGKKRIYVEMEDERLHDEDIKLASVQKILIISSISCYTNYEEFVKDAEMMSLAGIEELDQACVMVVFAKISRLAKEYDWSYTGCSMCNSKVVEVYVVDGSGSRIATLWDRMVYNFTNKSAAQLLDEGHEDYPDILEEIVGRKCLFRLNVSDYNIRNNTSEISVARISTDPDIIKKYLNVVSDDQDIDLELSAEYYHNSTLMSESTAKTVISCTDETDMGAPGDETTDSPPPKKFPAAQDGEESVRSYTNKRVRKL</sequence>
<dbReference type="Gene3D" id="2.40.50.140">
    <property type="entry name" value="Nucleic acid-binding proteins"/>
    <property type="match status" value="1"/>
</dbReference>
<dbReference type="EMBL" id="OX459119">
    <property type="protein sequence ID" value="CAI9094417.1"/>
    <property type="molecule type" value="Genomic_DNA"/>
</dbReference>
<dbReference type="SUPFAM" id="SSF50249">
    <property type="entry name" value="Nucleic acid-binding proteins"/>
    <property type="match status" value="1"/>
</dbReference>
<evidence type="ECO:0000313" key="3">
    <source>
        <dbReference type="Proteomes" id="UP001161247"/>
    </source>
</evidence>